<evidence type="ECO:0000256" key="1">
    <source>
        <dbReference type="ARBA" id="ARBA00006153"/>
    </source>
</evidence>
<evidence type="ECO:0000256" key="3">
    <source>
        <dbReference type="ARBA" id="ARBA00022801"/>
    </source>
</evidence>
<dbReference type="Gene3D" id="3.40.630.10">
    <property type="entry name" value="Zn peptidases"/>
    <property type="match status" value="1"/>
</dbReference>
<dbReference type="InterPro" id="IPR036264">
    <property type="entry name" value="Bact_exopeptidase_dim_dom"/>
</dbReference>
<dbReference type="Pfam" id="PF07687">
    <property type="entry name" value="M20_dimer"/>
    <property type="match status" value="1"/>
</dbReference>
<feature type="binding site" evidence="5">
    <location>
        <position position="138"/>
    </location>
    <ligand>
        <name>Mn(2+)</name>
        <dbReference type="ChEBI" id="CHEBI:29035"/>
        <label>2</label>
    </ligand>
</feature>
<reference evidence="7 8" key="1">
    <citation type="submission" date="2019-02" db="EMBL/GenBank/DDBJ databases">
        <title>Paenibacillus sp. nov., isolated from surface-sterilized tissue of Thalictrum simplex L.</title>
        <authorList>
            <person name="Tuo L."/>
        </authorList>
    </citation>
    <scope>NUCLEOTIDE SEQUENCE [LARGE SCALE GENOMIC DNA]</scope>
    <source>
        <strain evidence="7 8">N2SHLJ1</strain>
    </source>
</reference>
<dbReference type="FunFam" id="3.30.70.360:FF:000001">
    <property type="entry name" value="N-acetyldiaminopimelate deacetylase"/>
    <property type="match status" value="1"/>
</dbReference>
<dbReference type="FunFam" id="3.40.630.10:FF:000006">
    <property type="entry name" value="N-acetyldiaminopimelate deacetylase"/>
    <property type="match status" value="1"/>
</dbReference>
<dbReference type="GO" id="GO:0019877">
    <property type="term" value="P:diaminopimelate biosynthetic process"/>
    <property type="evidence" value="ECO:0007669"/>
    <property type="project" value="UniProtKB-ARBA"/>
</dbReference>
<dbReference type="RefSeq" id="WP_131014293.1">
    <property type="nucleotide sequence ID" value="NZ_SIRE01000010.1"/>
</dbReference>
<dbReference type="NCBIfam" id="TIGR01891">
    <property type="entry name" value="amidohydrolases"/>
    <property type="match status" value="1"/>
</dbReference>
<feature type="binding site" evidence="5">
    <location>
        <position position="102"/>
    </location>
    <ligand>
        <name>Mn(2+)</name>
        <dbReference type="ChEBI" id="CHEBI:29035"/>
        <label>2</label>
    </ligand>
</feature>
<comment type="cofactor">
    <cofactor evidence="5">
        <name>Mn(2+)</name>
        <dbReference type="ChEBI" id="CHEBI:29035"/>
    </cofactor>
    <text evidence="5">The Mn(2+) ion enhances activity.</text>
</comment>
<accession>A0A4Q9DSR8</accession>
<feature type="binding site" evidence="5">
    <location>
        <position position="362"/>
    </location>
    <ligand>
        <name>Mn(2+)</name>
        <dbReference type="ChEBI" id="CHEBI:29035"/>
        <label>2</label>
    </ligand>
</feature>
<feature type="domain" description="Peptidase M20 dimerisation" evidence="6">
    <location>
        <begin position="187"/>
        <end position="279"/>
    </location>
</feature>
<evidence type="ECO:0000256" key="2">
    <source>
        <dbReference type="ARBA" id="ARBA00022723"/>
    </source>
</evidence>
<evidence type="ECO:0000259" key="6">
    <source>
        <dbReference type="Pfam" id="PF07687"/>
    </source>
</evidence>
<dbReference type="InterPro" id="IPR011650">
    <property type="entry name" value="Peptidase_M20_dimer"/>
</dbReference>
<dbReference type="InterPro" id="IPR017439">
    <property type="entry name" value="Amidohydrolase"/>
</dbReference>
<dbReference type="EMBL" id="SIRE01000010">
    <property type="protein sequence ID" value="TBL78309.1"/>
    <property type="molecule type" value="Genomic_DNA"/>
</dbReference>
<keyword evidence="3 7" id="KW-0378">Hydrolase</keyword>
<dbReference type="CDD" id="cd08021">
    <property type="entry name" value="M20_Acy1_YhaA-like"/>
    <property type="match status" value="1"/>
</dbReference>
<dbReference type="GO" id="GO:0050118">
    <property type="term" value="F:N-acetyldiaminopimelate deacetylase activity"/>
    <property type="evidence" value="ECO:0007669"/>
    <property type="project" value="UniProtKB-ARBA"/>
</dbReference>
<dbReference type="PANTHER" id="PTHR11014">
    <property type="entry name" value="PEPTIDASE M20 FAMILY MEMBER"/>
    <property type="match status" value="1"/>
</dbReference>
<feature type="binding site" evidence="5">
    <location>
        <position position="104"/>
    </location>
    <ligand>
        <name>Mn(2+)</name>
        <dbReference type="ChEBI" id="CHEBI:29035"/>
        <label>2</label>
    </ligand>
</feature>
<feature type="binding site" evidence="5">
    <location>
        <position position="163"/>
    </location>
    <ligand>
        <name>Mn(2+)</name>
        <dbReference type="ChEBI" id="CHEBI:29035"/>
        <label>2</label>
    </ligand>
</feature>
<sequence>MAAIEETVDRLYTQMVEWRRYLHQHPELSFHEAETAAFIAKQLDALGISVRTGVGGHGVLGYLQGGKPGPTVALRADIDALPIQDEKACSYASRTSGVMHACGHDAHTATLFGAAAALAEHRDELEGNVVFLFQPAEEISPGGAVPMIQDGALDGVDAIYGVHLWTPFPVGKIASKAGPLMAAADEFIIDVKGKGGHGGLPHQTVDSIIVASHLVVNLQTIVSRSADPTEACVVSVGSLHGGTSFNVIAETTRIIGTVRTFNEDLRRQVKERLEQISAHTGAMFGATCTVDYKWGYPPVVNDPAEAERFFRVGAAVLGDDAVFESPLIMAGEDFAYYLRERPGCFMFVGAGNPQTEAVYPHHHPKFDIDENAMRGSAKLLISMALDYMKHSGKC</sequence>
<comment type="catalytic activity">
    <reaction evidence="4">
        <text>N-acetyl-L-cysteine + H2O = L-cysteine + acetate</text>
        <dbReference type="Rhea" id="RHEA:75515"/>
        <dbReference type="ChEBI" id="CHEBI:15377"/>
        <dbReference type="ChEBI" id="CHEBI:30089"/>
        <dbReference type="ChEBI" id="CHEBI:35235"/>
        <dbReference type="ChEBI" id="CHEBI:78236"/>
    </reaction>
    <physiologicalReaction direction="left-to-right" evidence="4">
        <dbReference type="Rhea" id="RHEA:75516"/>
    </physiologicalReaction>
</comment>
<dbReference type="AlphaFoldDB" id="A0A4Q9DSR8"/>
<keyword evidence="2 5" id="KW-0479">Metal-binding</keyword>
<dbReference type="PIRSF" id="PIRSF005962">
    <property type="entry name" value="Pept_M20D_amidohydro"/>
    <property type="match status" value="1"/>
</dbReference>
<dbReference type="SUPFAM" id="SSF55031">
    <property type="entry name" value="Bacterial exopeptidase dimerisation domain"/>
    <property type="match status" value="1"/>
</dbReference>
<dbReference type="InterPro" id="IPR002933">
    <property type="entry name" value="Peptidase_M20"/>
</dbReference>
<dbReference type="PANTHER" id="PTHR11014:SF63">
    <property type="entry name" value="METALLOPEPTIDASE, PUTATIVE (AFU_ORTHOLOGUE AFUA_6G09600)-RELATED"/>
    <property type="match status" value="1"/>
</dbReference>
<gene>
    <name evidence="7" type="ORF">EYB31_15710</name>
</gene>
<dbReference type="Pfam" id="PF01546">
    <property type="entry name" value="Peptidase_M20"/>
    <property type="match status" value="1"/>
</dbReference>
<organism evidence="7 8">
    <name type="scientific">Paenibacillus thalictri</name>
    <dbReference type="NCBI Taxonomy" id="2527873"/>
    <lineage>
        <taxon>Bacteria</taxon>
        <taxon>Bacillati</taxon>
        <taxon>Bacillota</taxon>
        <taxon>Bacilli</taxon>
        <taxon>Bacillales</taxon>
        <taxon>Paenibacillaceae</taxon>
        <taxon>Paenibacillus</taxon>
    </lineage>
</organism>
<name>A0A4Q9DSR8_9BACL</name>
<dbReference type="GO" id="GO:0046872">
    <property type="term" value="F:metal ion binding"/>
    <property type="evidence" value="ECO:0007669"/>
    <property type="project" value="UniProtKB-KW"/>
</dbReference>
<dbReference type="SUPFAM" id="SSF53187">
    <property type="entry name" value="Zn-dependent exopeptidases"/>
    <property type="match status" value="1"/>
</dbReference>
<comment type="similarity">
    <text evidence="1">Belongs to the peptidase M20 family.</text>
</comment>
<proteinExistence type="inferred from homology"/>
<keyword evidence="5" id="KW-0464">Manganese</keyword>
<dbReference type="Proteomes" id="UP000293142">
    <property type="component" value="Unassembled WGS sequence"/>
</dbReference>
<evidence type="ECO:0000256" key="4">
    <source>
        <dbReference type="ARBA" id="ARBA00052737"/>
    </source>
</evidence>
<evidence type="ECO:0000256" key="5">
    <source>
        <dbReference type="PIRSR" id="PIRSR005962-1"/>
    </source>
</evidence>
<keyword evidence="8" id="KW-1185">Reference proteome</keyword>
<protein>
    <submittedName>
        <fullName evidence="7">Amidohydrolase</fullName>
    </submittedName>
</protein>
<dbReference type="Gene3D" id="3.30.70.360">
    <property type="match status" value="1"/>
</dbReference>
<dbReference type="OrthoDB" id="9776731at2"/>
<comment type="caution">
    <text evidence="7">The sequence shown here is derived from an EMBL/GenBank/DDBJ whole genome shotgun (WGS) entry which is preliminary data.</text>
</comment>
<evidence type="ECO:0000313" key="7">
    <source>
        <dbReference type="EMBL" id="TBL78309.1"/>
    </source>
</evidence>
<evidence type="ECO:0000313" key="8">
    <source>
        <dbReference type="Proteomes" id="UP000293142"/>
    </source>
</evidence>